<gene>
    <name evidence="3" type="ORF">AABD04_22915</name>
</gene>
<keyword evidence="2" id="KW-1133">Transmembrane helix</keyword>
<dbReference type="SUPFAM" id="SSF52540">
    <property type="entry name" value="P-loop containing nucleoside triphosphate hydrolases"/>
    <property type="match status" value="1"/>
</dbReference>
<evidence type="ECO:0000256" key="1">
    <source>
        <dbReference type="SAM" id="MobiDB-lite"/>
    </source>
</evidence>
<name>A0ABU9D277_9NOCA</name>
<dbReference type="InterPro" id="IPR027417">
    <property type="entry name" value="P-loop_NTPase"/>
</dbReference>
<feature type="region of interest" description="Disordered" evidence="1">
    <location>
        <begin position="488"/>
        <end position="511"/>
    </location>
</feature>
<keyword evidence="2" id="KW-0812">Transmembrane</keyword>
<evidence type="ECO:0000313" key="4">
    <source>
        <dbReference type="Proteomes" id="UP001456513"/>
    </source>
</evidence>
<dbReference type="RefSeq" id="WP_341442609.1">
    <property type="nucleotide sequence ID" value="NZ_JBBPCN010000001.1"/>
</dbReference>
<evidence type="ECO:0000313" key="3">
    <source>
        <dbReference type="EMBL" id="MEK8073705.1"/>
    </source>
</evidence>
<dbReference type="Proteomes" id="UP001456513">
    <property type="component" value="Unassembled WGS sequence"/>
</dbReference>
<evidence type="ECO:0008006" key="5">
    <source>
        <dbReference type="Google" id="ProtNLM"/>
    </source>
</evidence>
<comment type="caution">
    <text evidence="3">The sequence shown here is derived from an EMBL/GenBank/DDBJ whole genome shotgun (WGS) entry which is preliminary data.</text>
</comment>
<proteinExistence type="predicted"/>
<feature type="transmembrane region" description="Helical" evidence="2">
    <location>
        <begin position="360"/>
        <end position="382"/>
    </location>
</feature>
<sequence length="511" mass="54490">MTPLPEDMTSVLRRWNSTALDEIERARVSRPAGVHLTGTAGSGKSALHRELSLPGGAAVEFTDSMADAAVVMIVVDASAPVGRVEIEQWRAALESTPVVFVVNKIDVHRHWREVVSADSDVVAECVPRSVECTVHPISVRLARTGRESGDAGMYAESGLGAVEDRLGALLLQATALGSRRKYAAAVQGCVSVARASIVARARDVTGGVDTAPLRARRAELVGERDNSGGDRRALLHNRIQRVRVESLHAAAEDLRALGVEVRKTVDGARRAELKHLPAHVAESARGAQRRAESALIAGLRAVETDLGLPPTQVDTGAADAPVEIGEPSHRRGIEDAVMVVVGASAGVGLGRLVVSPMALVPAWAVANTVVTLVLGGVLAWWITRSRALVADRAHLRGWTQESLARVKSAVEQRLLSRILDAESALASAVAMADRDAVVRIDTALAEVDAELRRLADYRSALLSACDRDLTALDRGLERFRGPDRSAFDLRDPVQLSPARGEPSALPVRRSQ</sequence>
<dbReference type="EMBL" id="JBBPCN010000001">
    <property type="protein sequence ID" value="MEK8073705.1"/>
    <property type="molecule type" value="Genomic_DNA"/>
</dbReference>
<accession>A0ABU9D277</accession>
<organism evidence="3 4">
    <name type="scientific">Rhodococcus navarretei</name>
    <dbReference type="NCBI Taxonomy" id="3128981"/>
    <lineage>
        <taxon>Bacteria</taxon>
        <taxon>Bacillati</taxon>
        <taxon>Actinomycetota</taxon>
        <taxon>Actinomycetes</taxon>
        <taxon>Mycobacteriales</taxon>
        <taxon>Nocardiaceae</taxon>
        <taxon>Rhodococcus</taxon>
    </lineage>
</organism>
<keyword evidence="4" id="KW-1185">Reference proteome</keyword>
<dbReference type="Gene3D" id="3.40.50.300">
    <property type="entry name" value="P-loop containing nucleotide triphosphate hydrolases"/>
    <property type="match status" value="1"/>
</dbReference>
<keyword evidence="2" id="KW-0472">Membrane</keyword>
<protein>
    <recommendedName>
        <fullName evidence="5">G domain-containing protein</fullName>
    </recommendedName>
</protein>
<evidence type="ECO:0000256" key="2">
    <source>
        <dbReference type="SAM" id="Phobius"/>
    </source>
</evidence>
<reference evidence="3 4" key="1">
    <citation type="submission" date="2024-03" db="EMBL/GenBank/DDBJ databases">
        <title>Rhodococcus navarretei sp. nov. and Pseudarthrobacter quantumdoti sp. nov., two new species with the ability to biosynthesize Quantum Dots isolated from soil samples at Union Glacier, Antarctica.</title>
        <authorList>
            <person name="Vargas M."/>
        </authorList>
    </citation>
    <scope>NUCLEOTIDE SEQUENCE [LARGE SCALE GENOMIC DNA]</scope>
    <source>
        <strain evidence="3 4">EXRC-4A-4</strain>
    </source>
</reference>